<keyword evidence="1" id="KW-0732">Signal</keyword>
<proteinExistence type="predicted"/>
<gene>
    <name evidence="2" type="ORF">KACHI17_22780</name>
</gene>
<reference evidence="2" key="1">
    <citation type="submission" date="2024-02" db="EMBL/GenBank/DDBJ databases">
        <title>Sediminibacterium planktonica sp. nov. and Sediminibacterium longus sp. nov., isolated from surface lake and river water.</title>
        <authorList>
            <person name="Watanabe K."/>
            <person name="Takemine S."/>
            <person name="Ishii Y."/>
            <person name="Ogata Y."/>
            <person name="Shindo C."/>
            <person name="Suda W."/>
        </authorList>
    </citation>
    <scope>NUCLEOTIDE SEQUENCE</scope>
    <source>
        <strain evidence="2">KACHI17</strain>
    </source>
</reference>
<feature type="chain" id="PRO_5043434323" evidence="1">
    <location>
        <begin position="23"/>
        <end position="108"/>
    </location>
</feature>
<name>A0AAT9GL76_9BACT</name>
<organism evidence="2">
    <name type="scientific">Sediminibacterium sp. KACHI17</name>
    <dbReference type="NCBI Taxonomy" id="1751071"/>
    <lineage>
        <taxon>Bacteria</taxon>
        <taxon>Pseudomonadati</taxon>
        <taxon>Bacteroidota</taxon>
        <taxon>Chitinophagia</taxon>
        <taxon>Chitinophagales</taxon>
        <taxon>Chitinophagaceae</taxon>
        <taxon>Sediminibacterium</taxon>
    </lineage>
</organism>
<protein>
    <submittedName>
        <fullName evidence="2">Uncharacterized protein</fullName>
    </submittedName>
</protein>
<dbReference type="RefSeq" id="WP_353549030.1">
    <property type="nucleotide sequence ID" value="NZ_AP029612.1"/>
</dbReference>
<evidence type="ECO:0000313" key="2">
    <source>
        <dbReference type="EMBL" id="BFG71397.1"/>
    </source>
</evidence>
<sequence>MLAKRICLFVNLFLITAVSTKAQLSLTSAPSKIFSTDSLRGSGFRLLPEDYYSKNLSFFCKKELQIEKITKVPLRFRLGSLDHVNQLEGKQAAFIPASFKRPSGSRKE</sequence>
<feature type="signal peptide" evidence="1">
    <location>
        <begin position="1"/>
        <end position="22"/>
    </location>
</feature>
<evidence type="ECO:0000256" key="1">
    <source>
        <dbReference type="SAM" id="SignalP"/>
    </source>
</evidence>
<dbReference type="AlphaFoldDB" id="A0AAT9GL76"/>
<dbReference type="EMBL" id="AP029612">
    <property type="protein sequence ID" value="BFG71397.1"/>
    <property type="molecule type" value="Genomic_DNA"/>
</dbReference>
<accession>A0AAT9GL76</accession>